<dbReference type="Proteomes" id="UP001375240">
    <property type="component" value="Unassembled WGS sequence"/>
</dbReference>
<comment type="caution">
    <text evidence="3">The sequence shown here is derived from an EMBL/GenBank/DDBJ whole genome shotgun (WGS) entry which is preliminary data.</text>
</comment>
<sequence>MPAPRPPPRRPPTAPINKPKPADIPIPQTAAELPAKYRPAATKVTLLIVALPVAIVSSYLVYKRLYLGEDRRRFPAVPNKQDTTAVSELRKSESE</sequence>
<protein>
    <submittedName>
        <fullName evidence="3">Uncharacterized protein</fullName>
    </submittedName>
</protein>
<name>A0AAV9UVX7_9PEZI</name>
<dbReference type="EMBL" id="JAVHNQ010000005">
    <property type="protein sequence ID" value="KAK6347268.1"/>
    <property type="molecule type" value="Genomic_DNA"/>
</dbReference>
<evidence type="ECO:0000313" key="3">
    <source>
        <dbReference type="EMBL" id="KAK6347268.1"/>
    </source>
</evidence>
<feature type="transmembrane region" description="Helical" evidence="2">
    <location>
        <begin position="44"/>
        <end position="62"/>
    </location>
</feature>
<evidence type="ECO:0000313" key="4">
    <source>
        <dbReference type="Proteomes" id="UP001375240"/>
    </source>
</evidence>
<feature type="compositionally biased region" description="Pro residues" evidence="1">
    <location>
        <begin position="1"/>
        <end position="14"/>
    </location>
</feature>
<keyword evidence="4" id="KW-1185">Reference proteome</keyword>
<feature type="region of interest" description="Disordered" evidence="1">
    <location>
        <begin position="1"/>
        <end position="26"/>
    </location>
</feature>
<keyword evidence="2" id="KW-0812">Transmembrane</keyword>
<organism evidence="3 4">
    <name type="scientific">Orbilia brochopaga</name>
    <dbReference type="NCBI Taxonomy" id="3140254"/>
    <lineage>
        <taxon>Eukaryota</taxon>
        <taxon>Fungi</taxon>
        <taxon>Dikarya</taxon>
        <taxon>Ascomycota</taxon>
        <taxon>Pezizomycotina</taxon>
        <taxon>Orbiliomycetes</taxon>
        <taxon>Orbiliales</taxon>
        <taxon>Orbiliaceae</taxon>
        <taxon>Orbilia</taxon>
    </lineage>
</organism>
<keyword evidence="2" id="KW-1133">Transmembrane helix</keyword>
<dbReference type="AlphaFoldDB" id="A0AAV9UVX7"/>
<reference evidence="3 4" key="1">
    <citation type="submission" date="2019-10" db="EMBL/GenBank/DDBJ databases">
        <authorList>
            <person name="Palmer J.M."/>
        </authorList>
    </citation>
    <scope>NUCLEOTIDE SEQUENCE [LARGE SCALE GENOMIC DNA]</scope>
    <source>
        <strain evidence="3 4">TWF696</strain>
    </source>
</reference>
<keyword evidence="2" id="KW-0472">Membrane</keyword>
<evidence type="ECO:0000256" key="1">
    <source>
        <dbReference type="SAM" id="MobiDB-lite"/>
    </source>
</evidence>
<gene>
    <name evidence="3" type="ORF">TWF696_007340</name>
</gene>
<proteinExistence type="predicted"/>
<accession>A0AAV9UVX7</accession>
<evidence type="ECO:0000256" key="2">
    <source>
        <dbReference type="SAM" id="Phobius"/>
    </source>
</evidence>